<dbReference type="SUPFAM" id="SSF144091">
    <property type="entry name" value="Rhomboid-like"/>
    <property type="match status" value="1"/>
</dbReference>
<feature type="domain" description="Peptidase S54 rhomboid" evidence="6">
    <location>
        <begin position="40"/>
        <end position="80"/>
    </location>
</feature>
<evidence type="ECO:0000259" key="6">
    <source>
        <dbReference type="Pfam" id="PF01694"/>
    </source>
</evidence>
<dbReference type="EMBL" id="JAEOAH010000004">
    <property type="protein sequence ID" value="MBK3494192.1"/>
    <property type="molecule type" value="Genomic_DNA"/>
</dbReference>
<evidence type="ECO:0000256" key="1">
    <source>
        <dbReference type="ARBA" id="ARBA00004141"/>
    </source>
</evidence>
<evidence type="ECO:0000256" key="2">
    <source>
        <dbReference type="ARBA" id="ARBA00022692"/>
    </source>
</evidence>
<keyword evidence="7" id="KW-0645">Protease</keyword>
<keyword evidence="8" id="KW-1185">Reference proteome</keyword>
<evidence type="ECO:0000256" key="4">
    <source>
        <dbReference type="ARBA" id="ARBA00023136"/>
    </source>
</evidence>
<dbReference type="GO" id="GO:0006508">
    <property type="term" value="P:proteolysis"/>
    <property type="evidence" value="ECO:0007669"/>
    <property type="project" value="UniProtKB-KW"/>
</dbReference>
<proteinExistence type="predicted"/>
<evidence type="ECO:0000256" key="5">
    <source>
        <dbReference type="SAM" id="Phobius"/>
    </source>
</evidence>
<keyword evidence="4 5" id="KW-0472">Membrane</keyword>
<keyword evidence="2 5" id="KW-0812">Transmembrane</keyword>
<dbReference type="Pfam" id="PF01694">
    <property type="entry name" value="Rhomboid"/>
    <property type="match status" value="1"/>
</dbReference>
<gene>
    <name evidence="7" type="ORF">JFL43_04835</name>
</gene>
<evidence type="ECO:0000313" key="7">
    <source>
        <dbReference type="EMBL" id="MBK3494192.1"/>
    </source>
</evidence>
<dbReference type="RefSeq" id="WP_200748223.1">
    <property type="nucleotide sequence ID" value="NZ_JAEOAH010000004.1"/>
</dbReference>
<dbReference type="Gene3D" id="1.20.1540.10">
    <property type="entry name" value="Rhomboid-like"/>
    <property type="match status" value="1"/>
</dbReference>
<reference evidence="7 8" key="1">
    <citation type="submission" date="2020-12" db="EMBL/GenBank/DDBJ databases">
        <title>YIM B01967 draft genome.</title>
        <authorList>
            <person name="Yan X."/>
        </authorList>
    </citation>
    <scope>NUCLEOTIDE SEQUENCE [LARGE SCALE GENOMIC DNA]</scope>
    <source>
        <strain evidence="7 8">YIM B01967</strain>
    </source>
</reference>
<evidence type="ECO:0000313" key="8">
    <source>
        <dbReference type="Proteomes" id="UP000618943"/>
    </source>
</evidence>
<dbReference type="Proteomes" id="UP000618943">
    <property type="component" value="Unassembled WGS sequence"/>
</dbReference>
<dbReference type="InterPro" id="IPR035952">
    <property type="entry name" value="Rhomboid-like_sf"/>
</dbReference>
<dbReference type="GO" id="GO:0008233">
    <property type="term" value="F:peptidase activity"/>
    <property type="evidence" value="ECO:0007669"/>
    <property type="project" value="UniProtKB-KW"/>
</dbReference>
<feature type="transmembrane region" description="Helical" evidence="5">
    <location>
        <begin position="42"/>
        <end position="60"/>
    </location>
</feature>
<accession>A0ABS1H472</accession>
<comment type="caution">
    <text evidence="7">The sequence shown here is derived from an EMBL/GenBank/DDBJ whole genome shotgun (WGS) entry which is preliminary data.</text>
</comment>
<name>A0ABS1H472_9BACL</name>
<protein>
    <submittedName>
        <fullName evidence="7">Rhomboid family intramembrane serine protease</fullName>
    </submittedName>
</protein>
<sequence>MRLLFLSRYLPISRIDWGWFNRNIYFLVLRYPNKISSYDKRAILIILALSFIFTLSAPNISISGHVGGIISGFVLAFIISILDSNKKDVFFSQNYTLSIKSSS</sequence>
<comment type="subcellular location">
    <subcellularLocation>
        <location evidence="1">Membrane</location>
        <topology evidence="1">Multi-pass membrane protein</topology>
    </subcellularLocation>
</comment>
<keyword evidence="7" id="KW-0378">Hydrolase</keyword>
<dbReference type="InterPro" id="IPR022764">
    <property type="entry name" value="Peptidase_S54_rhomboid_dom"/>
</dbReference>
<organism evidence="7 8">
    <name type="scientific">Viridibacillus soli</name>
    <dbReference type="NCBI Taxonomy" id="2798301"/>
    <lineage>
        <taxon>Bacteria</taxon>
        <taxon>Bacillati</taxon>
        <taxon>Bacillota</taxon>
        <taxon>Bacilli</taxon>
        <taxon>Bacillales</taxon>
        <taxon>Caryophanaceae</taxon>
        <taxon>Viridibacillus</taxon>
    </lineage>
</organism>
<keyword evidence="3 5" id="KW-1133">Transmembrane helix</keyword>
<feature type="transmembrane region" description="Helical" evidence="5">
    <location>
        <begin position="66"/>
        <end position="82"/>
    </location>
</feature>
<evidence type="ECO:0000256" key="3">
    <source>
        <dbReference type="ARBA" id="ARBA00022989"/>
    </source>
</evidence>